<proteinExistence type="predicted"/>
<comment type="caution">
    <text evidence="3">The sequence shown here is derived from an EMBL/GenBank/DDBJ whole genome shotgun (WGS) entry which is preliminary data.</text>
</comment>
<dbReference type="AlphaFoldDB" id="A0A2C5YEG8"/>
<sequence>MSHLLSDMSEAEANAILKRVLSTRSVTSSQSAFARHSTDPFNVIGRGTCGTVFEVPGEPIILKIAGADGTASLWKDFILSNRAHEAVTASRLVLRSIFPKGVLVPAVPRMLEFHKSDSAGFWTVEMVARFRSGDRSYINKPAMIAGRIPPIPVDARLALTRKFIPQAQREAMADDARNDACLIRPYLGAIAPANWTTDSLENFPLHLNHMRVMKLGIAHLAQEMGVGLAIVHWAALIDGSDVEFVLGTSTITPSSVPQTLASGPADVYSENLSKRATHLYLLDFDKADEISLDWPTQQITDRLVAGVEGNDRYYPRPELDAGLWRTFSKAYRRAAEAILRGTLASPDTSRSANDKVKLLQLPRLFLSEWERVMEENAAWDPKEAIAFESGQNEQGEDEGWGTDDLDDDVEDSDEEEDDVGESGEDKDT</sequence>
<organism evidence="3 4">
    <name type="scientific">Ophiocordyceps camponoti-rufipedis</name>
    <dbReference type="NCBI Taxonomy" id="2004952"/>
    <lineage>
        <taxon>Eukaryota</taxon>
        <taxon>Fungi</taxon>
        <taxon>Dikarya</taxon>
        <taxon>Ascomycota</taxon>
        <taxon>Pezizomycotina</taxon>
        <taxon>Sordariomycetes</taxon>
        <taxon>Hypocreomycetidae</taxon>
        <taxon>Hypocreales</taxon>
        <taxon>Ophiocordycipitaceae</taxon>
        <taxon>Ophiocordyceps</taxon>
    </lineage>
</organism>
<evidence type="ECO:0000259" key="2">
    <source>
        <dbReference type="Pfam" id="PF12417"/>
    </source>
</evidence>
<gene>
    <name evidence="3" type="ORF">CDD80_1518</name>
</gene>
<feature type="compositionally biased region" description="Acidic residues" evidence="1">
    <location>
        <begin position="394"/>
        <end position="422"/>
    </location>
</feature>
<evidence type="ECO:0000313" key="3">
    <source>
        <dbReference type="EMBL" id="PHH76478.1"/>
    </source>
</evidence>
<evidence type="ECO:0000313" key="4">
    <source>
        <dbReference type="Proteomes" id="UP000226431"/>
    </source>
</evidence>
<dbReference type="PANTHER" id="PTHR40780:SF2">
    <property type="entry name" value="DUF3669 DOMAIN-CONTAINING PROTEIN"/>
    <property type="match status" value="1"/>
</dbReference>
<accession>A0A2C5YEG8</accession>
<protein>
    <recommendedName>
        <fullName evidence="2">DUF3669 domain-containing protein</fullName>
    </recommendedName>
</protein>
<evidence type="ECO:0000256" key="1">
    <source>
        <dbReference type="SAM" id="MobiDB-lite"/>
    </source>
</evidence>
<dbReference type="PANTHER" id="PTHR40780">
    <property type="entry name" value="DUF3669 DOMAIN-CONTAINING PROTEIN"/>
    <property type="match status" value="1"/>
</dbReference>
<dbReference type="Proteomes" id="UP000226431">
    <property type="component" value="Unassembled WGS sequence"/>
</dbReference>
<name>A0A2C5YEG8_9HYPO</name>
<dbReference type="EMBL" id="NJES01000162">
    <property type="protein sequence ID" value="PHH76478.1"/>
    <property type="molecule type" value="Genomic_DNA"/>
</dbReference>
<dbReference type="InterPro" id="IPR022137">
    <property type="entry name" value="Znf_prot_DUF3669"/>
</dbReference>
<keyword evidence="4" id="KW-1185">Reference proteome</keyword>
<dbReference type="Pfam" id="PF12417">
    <property type="entry name" value="DUF3669"/>
    <property type="match status" value="1"/>
</dbReference>
<reference evidence="3 4" key="1">
    <citation type="submission" date="2017-06" db="EMBL/GenBank/DDBJ databases">
        <title>Ant-infecting Ophiocordyceps genomes reveal a high diversity of potential behavioral manipulation genes and a possible major role for enterotoxins.</title>
        <authorList>
            <person name="De Bekker C."/>
            <person name="Evans H.C."/>
            <person name="Brachmann A."/>
            <person name="Hughes D.P."/>
        </authorList>
    </citation>
    <scope>NUCLEOTIDE SEQUENCE [LARGE SCALE GENOMIC DNA]</scope>
    <source>
        <strain evidence="3 4">Map16</strain>
    </source>
</reference>
<feature type="region of interest" description="Disordered" evidence="1">
    <location>
        <begin position="380"/>
        <end position="428"/>
    </location>
</feature>
<dbReference type="OrthoDB" id="2993351at2759"/>
<feature type="domain" description="DUF3669" evidence="2">
    <location>
        <begin position="279"/>
        <end position="340"/>
    </location>
</feature>